<name>A0A0E0EKY9_9ORYZ</name>
<reference evidence="3" key="1">
    <citation type="submission" date="2015-04" db="UniProtKB">
        <authorList>
            <consortium name="EnsemblPlants"/>
        </authorList>
    </citation>
    <scope>IDENTIFICATION</scope>
</reference>
<evidence type="ECO:0000313" key="4">
    <source>
        <dbReference type="Proteomes" id="UP000008021"/>
    </source>
</evidence>
<dbReference type="Gramene" id="OMERI08G10690.1">
    <property type="protein sequence ID" value="OMERI08G10690.1"/>
    <property type="gene ID" value="OMERI08G10690"/>
</dbReference>
<organism evidence="3">
    <name type="scientific">Oryza meridionalis</name>
    <dbReference type="NCBI Taxonomy" id="40149"/>
    <lineage>
        <taxon>Eukaryota</taxon>
        <taxon>Viridiplantae</taxon>
        <taxon>Streptophyta</taxon>
        <taxon>Embryophyta</taxon>
        <taxon>Tracheophyta</taxon>
        <taxon>Spermatophyta</taxon>
        <taxon>Magnoliopsida</taxon>
        <taxon>Liliopsida</taxon>
        <taxon>Poales</taxon>
        <taxon>Poaceae</taxon>
        <taxon>BOP clade</taxon>
        <taxon>Oryzoideae</taxon>
        <taxon>Oryzeae</taxon>
        <taxon>Oryzinae</taxon>
        <taxon>Oryza</taxon>
    </lineage>
</organism>
<dbReference type="HOGENOM" id="CLU_1725209_0_0_1"/>
<feature type="region of interest" description="Disordered" evidence="1">
    <location>
        <begin position="33"/>
        <end position="87"/>
    </location>
</feature>
<evidence type="ECO:0000256" key="2">
    <source>
        <dbReference type="SAM" id="Phobius"/>
    </source>
</evidence>
<dbReference type="AlphaFoldDB" id="A0A0E0EKY9"/>
<reference evidence="3" key="2">
    <citation type="submission" date="2018-05" db="EMBL/GenBank/DDBJ databases">
        <title>OmerRS3 (Oryza meridionalis Reference Sequence Version 3).</title>
        <authorList>
            <person name="Zhang J."/>
            <person name="Kudrna D."/>
            <person name="Lee S."/>
            <person name="Talag J."/>
            <person name="Welchert J."/>
            <person name="Wing R.A."/>
        </authorList>
    </citation>
    <scope>NUCLEOTIDE SEQUENCE [LARGE SCALE GENOMIC DNA]</scope>
    <source>
        <strain evidence="3">cv. OR44</strain>
    </source>
</reference>
<evidence type="ECO:0000256" key="1">
    <source>
        <dbReference type="SAM" id="MobiDB-lite"/>
    </source>
</evidence>
<feature type="compositionally biased region" description="Basic and acidic residues" evidence="1">
    <location>
        <begin position="71"/>
        <end position="87"/>
    </location>
</feature>
<feature type="transmembrane region" description="Helical" evidence="2">
    <location>
        <begin position="129"/>
        <end position="151"/>
    </location>
</feature>
<proteinExistence type="predicted"/>
<dbReference type="Proteomes" id="UP000008021">
    <property type="component" value="Chromosome 8"/>
</dbReference>
<keyword evidence="4" id="KW-1185">Reference proteome</keyword>
<keyword evidence="2" id="KW-0812">Transmembrane</keyword>
<evidence type="ECO:0000313" key="3">
    <source>
        <dbReference type="EnsemblPlants" id="OMERI08G10690.1"/>
    </source>
</evidence>
<sequence length="152" mass="16685">MTSGGGDRQARARMAARHRVALPWAQTAATTGPCPYPAAAAVPHPDACGSNGGGSRRDGGGLGRRRRSLRRHDDSDRVRRRRDDGSRERRQAILGVKVKVYLKYEEAYTSSRMAENLFMNLARLESTCIVLLAFVAHVGFVIALVKICTLYS</sequence>
<protein>
    <submittedName>
        <fullName evidence="3">Uncharacterized protein</fullName>
    </submittedName>
</protein>
<keyword evidence="2" id="KW-0472">Membrane</keyword>
<dbReference type="EnsemblPlants" id="OMERI08G10690.1">
    <property type="protein sequence ID" value="OMERI08G10690.1"/>
    <property type="gene ID" value="OMERI08G10690"/>
</dbReference>
<accession>A0A0E0EKY9</accession>
<keyword evidence="2" id="KW-1133">Transmembrane helix</keyword>